<keyword evidence="12 14" id="KW-0830">Ubiquinone</keyword>
<dbReference type="Gene3D" id="3.30.9.90">
    <property type="match status" value="1"/>
</dbReference>
<keyword evidence="10 14" id="KW-0408">Iron</keyword>
<organism evidence="16 17">
    <name type="scientific">SAR86 cluster bacterium</name>
    <dbReference type="NCBI Taxonomy" id="2030880"/>
    <lineage>
        <taxon>Bacteria</taxon>
        <taxon>Pseudomonadati</taxon>
        <taxon>Pseudomonadota</taxon>
        <taxon>Gammaproteobacteria</taxon>
        <taxon>SAR86 cluster</taxon>
    </lineage>
</organism>
<evidence type="ECO:0000259" key="15">
    <source>
        <dbReference type="PROSITE" id="PS51379"/>
    </source>
</evidence>
<evidence type="ECO:0000256" key="2">
    <source>
        <dbReference type="ARBA" id="ARBA00002819"/>
    </source>
</evidence>
<feature type="domain" description="4Fe-4S ferredoxin-type" evidence="15">
    <location>
        <begin position="503"/>
        <end position="532"/>
    </location>
</feature>
<evidence type="ECO:0000256" key="9">
    <source>
        <dbReference type="ARBA" id="ARBA00023002"/>
    </source>
</evidence>
<evidence type="ECO:0000256" key="13">
    <source>
        <dbReference type="ARBA" id="ARBA00052682"/>
    </source>
</evidence>
<dbReference type="FunFam" id="3.30.70.20:FF:000012">
    <property type="entry name" value="Electron transfer flavoprotein-ubiquinone oxidoreductase, mitochondrial"/>
    <property type="match status" value="1"/>
</dbReference>
<keyword evidence="8 14" id="KW-0249">Electron transport</keyword>
<dbReference type="Pfam" id="PF21162">
    <property type="entry name" value="ETFQO_UQ-bd"/>
    <property type="match status" value="1"/>
</dbReference>
<keyword evidence="3 14" id="KW-0813">Transport</keyword>
<dbReference type="GO" id="GO:0051539">
    <property type="term" value="F:4 iron, 4 sulfur cluster binding"/>
    <property type="evidence" value="ECO:0007669"/>
    <property type="project" value="UniProtKB-UniRule"/>
</dbReference>
<evidence type="ECO:0000256" key="10">
    <source>
        <dbReference type="ARBA" id="ARBA00023004"/>
    </source>
</evidence>
<dbReference type="SUPFAM" id="SSF54373">
    <property type="entry name" value="FAD-linked reductases, C-terminal domain"/>
    <property type="match status" value="1"/>
</dbReference>
<dbReference type="PANTHER" id="PTHR10617">
    <property type="entry name" value="ELECTRON TRANSFER FLAVOPROTEIN-UBIQUINONE OXIDOREDUCTASE"/>
    <property type="match status" value="1"/>
</dbReference>
<dbReference type="Gene3D" id="3.30.70.20">
    <property type="match status" value="1"/>
</dbReference>
<dbReference type="Pfam" id="PF13450">
    <property type="entry name" value="NAD_binding_8"/>
    <property type="match status" value="1"/>
</dbReference>
<dbReference type="SUPFAM" id="SSF54862">
    <property type="entry name" value="4Fe-4S ferredoxins"/>
    <property type="match status" value="1"/>
</dbReference>
<accession>A0A838YV02</accession>
<comment type="caution">
    <text evidence="16">The sequence shown here is derived from an EMBL/GenBank/DDBJ whole genome shotgun (WGS) entry which is preliminary data.</text>
</comment>
<keyword evidence="9 14" id="KW-0560">Oxidoreductase</keyword>
<name>A0A838YV02_9GAMM</name>
<dbReference type="InterPro" id="IPR049398">
    <property type="entry name" value="ETF-QO/FixC_UQ-bd"/>
</dbReference>
<evidence type="ECO:0000256" key="4">
    <source>
        <dbReference type="ARBA" id="ARBA00022485"/>
    </source>
</evidence>
<evidence type="ECO:0000256" key="14">
    <source>
        <dbReference type="RuleBase" id="RU366068"/>
    </source>
</evidence>
<evidence type="ECO:0000256" key="1">
    <source>
        <dbReference type="ARBA" id="ARBA00001974"/>
    </source>
</evidence>
<sequence>MERDIMEYDVVVVGGGPSGLATAIKFAQLNKENGTDYSICLLEKGSEIGAHILSGNVFQPNALDELIPDWKDKNAPLNVPVKKDKLLFLLKSIALPVPAFVMPPMNNHGNYVISLGNLCRWLAEQAESLGVEIFPGFPASQLIYENDKVVGVQTGDMGISVSGEIKPGHEPGIIIKAKYTVLSEGCRGHLGKEVISKYNLSESKDPQHYGIGFKEVWKLDEKLHEPGLVIHTSGWPTPFDTPSGSYFYHGENNEAYIGYVIPLDYKNPTLSPFDEFQKWKTHPTIKKYLENGERISYGARALIKGGLQSLPKMEFPGGLLTGDNAGTLNFSKIKGSHTAIKSGQIAGEHIYENIHNDIDTDISYDDRIASSWIYTELHKSRNFGPIFHKFGALIGAFFNAIDQFIFRGKLPFTLNNPIPDHESLLKVSDVKKIEYPKPDGVFSFDKLSSVYLSNTNHEEDQPCHLQLKDPSIPILHNLPLYDEPAQRYCPAGVYEVVEKDGEKKFVINAQNCVHCKTCDIKDPSQNIKWVTPEGPGGPNYPNM</sequence>
<dbReference type="EC" id="1.5.5.1" evidence="14"/>
<dbReference type="AlphaFoldDB" id="A0A838YV02"/>
<evidence type="ECO:0000313" key="17">
    <source>
        <dbReference type="Proteomes" id="UP000585327"/>
    </source>
</evidence>
<evidence type="ECO:0000256" key="12">
    <source>
        <dbReference type="ARBA" id="ARBA00023075"/>
    </source>
</evidence>
<dbReference type="GO" id="GO:0046872">
    <property type="term" value="F:metal ion binding"/>
    <property type="evidence" value="ECO:0007669"/>
    <property type="project" value="UniProtKB-KW"/>
</dbReference>
<evidence type="ECO:0000256" key="5">
    <source>
        <dbReference type="ARBA" id="ARBA00022630"/>
    </source>
</evidence>
<dbReference type="EMBL" id="JACETM010000008">
    <property type="protein sequence ID" value="MBA4723879.1"/>
    <property type="molecule type" value="Genomic_DNA"/>
</dbReference>
<dbReference type="PANTHER" id="PTHR10617:SF107">
    <property type="entry name" value="ELECTRON TRANSFER FLAVOPROTEIN-UBIQUINONE OXIDOREDUCTASE, MITOCHONDRIAL"/>
    <property type="match status" value="1"/>
</dbReference>
<keyword evidence="4" id="KW-0004">4Fe-4S</keyword>
<keyword evidence="11 14" id="KW-0411">Iron-sulfur</keyword>
<evidence type="ECO:0000256" key="6">
    <source>
        <dbReference type="ARBA" id="ARBA00022723"/>
    </source>
</evidence>
<dbReference type="PROSITE" id="PS51379">
    <property type="entry name" value="4FE4S_FER_2"/>
    <property type="match status" value="1"/>
</dbReference>
<comment type="catalytic activity">
    <reaction evidence="13 14">
        <text>a ubiquinone + reduced [electron-transfer flavoprotein] = a ubiquinol + oxidized [electron-transfer flavoprotein] + H(+)</text>
        <dbReference type="Rhea" id="RHEA:24052"/>
        <dbReference type="Rhea" id="RHEA-COMP:9565"/>
        <dbReference type="Rhea" id="RHEA-COMP:9566"/>
        <dbReference type="Rhea" id="RHEA-COMP:10685"/>
        <dbReference type="Rhea" id="RHEA-COMP:10686"/>
        <dbReference type="ChEBI" id="CHEBI:15378"/>
        <dbReference type="ChEBI" id="CHEBI:16389"/>
        <dbReference type="ChEBI" id="CHEBI:17976"/>
        <dbReference type="ChEBI" id="CHEBI:57692"/>
        <dbReference type="ChEBI" id="CHEBI:58307"/>
        <dbReference type="EC" id="1.5.5.1"/>
    </reaction>
</comment>
<protein>
    <recommendedName>
        <fullName evidence="14">Electron transfer flavoprotein-ubiquinone oxidoreductase</fullName>
        <shortName evidence="14">ETF-QO</shortName>
        <ecNumber evidence="14">1.5.5.1</ecNumber>
    </recommendedName>
</protein>
<keyword evidence="7 14" id="KW-0274">FAD</keyword>
<dbReference type="InterPro" id="IPR007859">
    <property type="entry name" value="ETF-QO/FixX_C"/>
</dbReference>
<evidence type="ECO:0000256" key="3">
    <source>
        <dbReference type="ARBA" id="ARBA00022448"/>
    </source>
</evidence>
<dbReference type="Proteomes" id="UP000585327">
    <property type="component" value="Unassembled WGS sequence"/>
</dbReference>
<evidence type="ECO:0000256" key="11">
    <source>
        <dbReference type="ARBA" id="ARBA00023014"/>
    </source>
</evidence>
<dbReference type="SUPFAM" id="SSF51905">
    <property type="entry name" value="FAD/NAD(P)-binding domain"/>
    <property type="match status" value="1"/>
</dbReference>
<proteinExistence type="predicted"/>
<dbReference type="InterPro" id="IPR036188">
    <property type="entry name" value="FAD/NAD-bd_sf"/>
</dbReference>
<gene>
    <name evidence="16" type="ORF">H2021_01555</name>
</gene>
<evidence type="ECO:0000256" key="7">
    <source>
        <dbReference type="ARBA" id="ARBA00022827"/>
    </source>
</evidence>
<dbReference type="InterPro" id="IPR017896">
    <property type="entry name" value="4Fe4S_Fe-S-bd"/>
</dbReference>
<comment type="function">
    <text evidence="2 14">Accepts electrons from ETF and reduces ubiquinone.</text>
</comment>
<dbReference type="InterPro" id="IPR040156">
    <property type="entry name" value="ETF-QO"/>
</dbReference>
<keyword evidence="6 14" id="KW-0479">Metal-binding</keyword>
<dbReference type="GO" id="GO:0004174">
    <property type="term" value="F:electron-transferring-flavoprotein dehydrogenase activity"/>
    <property type="evidence" value="ECO:0007669"/>
    <property type="project" value="UniProtKB-UniRule"/>
</dbReference>
<keyword evidence="5 14" id="KW-0285">Flavoprotein</keyword>
<comment type="cofactor">
    <cofactor evidence="1 14">
        <name>FAD</name>
        <dbReference type="ChEBI" id="CHEBI:57692"/>
    </cofactor>
</comment>
<dbReference type="Gene3D" id="3.50.50.60">
    <property type="entry name" value="FAD/NAD(P)-binding domain"/>
    <property type="match status" value="1"/>
</dbReference>
<reference evidence="16 17" key="1">
    <citation type="submission" date="2020-06" db="EMBL/GenBank/DDBJ databases">
        <title>Dysbiosis in marine aquaculture revealed through microbiome analysis: reverse ecology for environmental sustainability.</title>
        <authorList>
            <person name="Haro-Moreno J.M."/>
            <person name="Coutinho F.H."/>
            <person name="Zaragoza-Solas A."/>
            <person name="Picazo A."/>
            <person name="Almagro-Moreno S."/>
            <person name="Lopez-Perez M."/>
        </authorList>
    </citation>
    <scope>NUCLEOTIDE SEQUENCE [LARGE SCALE GENOMIC DNA]</scope>
    <source>
        <strain evidence="16">MCMED-G42</strain>
    </source>
</reference>
<evidence type="ECO:0000313" key="16">
    <source>
        <dbReference type="EMBL" id="MBA4723879.1"/>
    </source>
</evidence>
<evidence type="ECO:0000256" key="8">
    <source>
        <dbReference type="ARBA" id="ARBA00022982"/>
    </source>
</evidence>
<dbReference type="Pfam" id="PF05187">
    <property type="entry name" value="Fer4_ETF_QO"/>
    <property type="match status" value="1"/>
</dbReference>
<comment type="cofactor">
    <cofactor evidence="14">
        <name>[4Fe-4S] cluster</name>
        <dbReference type="ChEBI" id="CHEBI:49883"/>
    </cofactor>
    <text evidence="14">Binds 1 [4Fe-4S] cluster.</text>
</comment>